<organism evidence="1 2">
    <name type="scientific">Hepatospora eriocheir</name>
    <dbReference type="NCBI Taxonomy" id="1081669"/>
    <lineage>
        <taxon>Eukaryota</taxon>
        <taxon>Fungi</taxon>
        <taxon>Fungi incertae sedis</taxon>
        <taxon>Microsporidia</taxon>
        <taxon>Hepatosporidae</taxon>
        <taxon>Hepatospora</taxon>
    </lineage>
</organism>
<gene>
    <name evidence="1" type="ORF">HERIO_1510</name>
</gene>
<dbReference type="Proteomes" id="UP000192356">
    <property type="component" value="Unassembled WGS sequence"/>
</dbReference>
<reference evidence="1 2" key="1">
    <citation type="journal article" date="2017" name="Environ. Microbiol.">
        <title>Decay of the glycolytic pathway and adaptation to intranuclear parasitism within Enterocytozoonidae microsporidia.</title>
        <authorList>
            <person name="Wiredu Boakye D."/>
            <person name="Jaroenlak P."/>
            <person name="Prachumwat A."/>
            <person name="Williams T.A."/>
            <person name="Bateman K.S."/>
            <person name="Itsathitphaisarn O."/>
            <person name="Sritunyalucksana K."/>
            <person name="Paszkiewicz K.H."/>
            <person name="Moore K.A."/>
            <person name="Stentiford G.D."/>
            <person name="Williams B.A."/>
        </authorList>
    </citation>
    <scope>NUCLEOTIDE SEQUENCE [LARGE SCALE GENOMIC DNA]</scope>
    <source>
        <strain evidence="1 2">GB1</strain>
    </source>
</reference>
<dbReference type="VEuPathDB" id="MicrosporidiaDB:HERIO_1510"/>
<accession>A0A1X0Q9X1</accession>
<name>A0A1X0Q9X1_9MICR</name>
<evidence type="ECO:0000313" key="2">
    <source>
        <dbReference type="Proteomes" id="UP000192356"/>
    </source>
</evidence>
<dbReference type="VEuPathDB" id="MicrosporidiaDB:A0H76_1868"/>
<sequence length="64" mass="7578">MLISTENISTSNIDKNKILRKNYKDNDVFNMDKTDLFIKGLTINHICLNRMTKRILSKTKLEYQ</sequence>
<comment type="caution">
    <text evidence="1">The sequence shown here is derived from an EMBL/GenBank/DDBJ whole genome shotgun (WGS) entry which is preliminary data.</text>
</comment>
<protein>
    <submittedName>
        <fullName evidence="1">Uncharacterized protein</fullName>
    </submittedName>
</protein>
<proteinExistence type="predicted"/>
<dbReference type="AlphaFoldDB" id="A0A1X0Q9X1"/>
<dbReference type="EMBL" id="LVKB01000077">
    <property type="protein sequence ID" value="ORD96562.1"/>
    <property type="molecule type" value="Genomic_DNA"/>
</dbReference>
<keyword evidence="2" id="KW-1185">Reference proteome</keyword>
<evidence type="ECO:0000313" key="1">
    <source>
        <dbReference type="EMBL" id="ORD96562.1"/>
    </source>
</evidence>